<reference evidence="1 2" key="1">
    <citation type="journal article" date="2020" name="ISME J.">
        <title>Uncovering the hidden diversity of litter-decomposition mechanisms in mushroom-forming fungi.</title>
        <authorList>
            <person name="Floudas D."/>
            <person name="Bentzer J."/>
            <person name="Ahren D."/>
            <person name="Johansson T."/>
            <person name="Persson P."/>
            <person name="Tunlid A."/>
        </authorList>
    </citation>
    <scope>NUCLEOTIDE SEQUENCE [LARGE SCALE GENOMIC DNA]</scope>
    <source>
        <strain evidence="1 2">CBS 661.87</strain>
    </source>
</reference>
<evidence type="ECO:0000313" key="2">
    <source>
        <dbReference type="Proteomes" id="UP000565441"/>
    </source>
</evidence>
<name>A0A8H5LS00_9AGAR</name>
<comment type="caution">
    <text evidence="1">The sequence shown here is derived from an EMBL/GenBank/DDBJ whole genome shotgun (WGS) entry which is preliminary data.</text>
</comment>
<gene>
    <name evidence="1" type="ORF">D9615_010277</name>
</gene>
<accession>A0A8H5LS00</accession>
<dbReference type="AlphaFoldDB" id="A0A8H5LS00"/>
<dbReference type="Proteomes" id="UP000565441">
    <property type="component" value="Unassembled WGS sequence"/>
</dbReference>
<sequence length="281" mass="30657">MSTSQFVYIRVRQALLLPIPSTATNPPPARPQPPGHFYVIEGAFEDIKRYAGATVDWVIKVAHLICDPRGAGQMYTHTTGTPFDWYNSDRTFSWRQVVQGDPLLPGIYEFEPTGPILLSKISERNTHSVTTPGSKSSSATFDTHIRLRDGAKCVVTGLRNSLIASHLIPKRMGSDGAKAAVTRFSGAQAALDIHTFDPRIGILLFSPLDLLVDCYKLGFYNVTGNTYTLHNFDINDPDLSVLGVSSDAPILANTAIPTLHLYSVTLSVQDIIASLPSQGVF</sequence>
<dbReference type="OrthoDB" id="3141919at2759"/>
<organism evidence="1 2">
    <name type="scientific">Tricholomella constricta</name>
    <dbReference type="NCBI Taxonomy" id="117010"/>
    <lineage>
        <taxon>Eukaryota</taxon>
        <taxon>Fungi</taxon>
        <taxon>Dikarya</taxon>
        <taxon>Basidiomycota</taxon>
        <taxon>Agaricomycotina</taxon>
        <taxon>Agaricomycetes</taxon>
        <taxon>Agaricomycetidae</taxon>
        <taxon>Agaricales</taxon>
        <taxon>Tricholomatineae</taxon>
        <taxon>Lyophyllaceae</taxon>
        <taxon>Tricholomella</taxon>
    </lineage>
</organism>
<proteinExistence type="predicted"/>
<protein>
    <submittedName>
        <fullName evidence="1">Uncharacterized protein</fullName>
    </submittedName>
</protein>
<keyword evidence="2" id="KW-1185">Reference proteome</keyword>
<dbReference type="EMBL" id="JAACJP010000067">
    <property type="protein sequence ID" value="KAF5367357.1"/>
    <property type="molecule type" value="Genomic_DNA"/>
</dbReference>
<evidence type="ECO:0000313" key="1">
    <source>
        <dbReference type="EMBL" id="KAF5367357.1"/>
    </source>
</evidence>